<keyword evidence="2 4" id="KW-0863">Zinc-finger</keyword>
<organism evidence="8 9">
    <name type="scientific">Neodothiora populina</name>
    <dbReference type="NCBI Taxonomy" id="2781224"/>
    <lineage>
        <taxon>Eukaryota</taxon>
        <taxon>Fungi</taxon>
        <taxon>Dikarya</taxon>
        <taxon>Ascomycota</taxon>
        <taxon>Pezizomycotina</taxon>
        <taxon>Dothideomycetes</taxon>
        <taxon>Dothideomycetidae</taxon>
        <taxon>Dothideales</taxon>
        <taxon>Dothioraceae</taxon>
        <taxon>Neodothiora</taxon>
    </lineage>
</organism>
<keyword evidence="3 4" id="KW-0862">Zinc</keyword>
<evidence type="ECO:0000313" key="8">
    <source>
        <dbReference type="EMBL" id="KAL1310806.1"/>
    </source>
</evidence>
<dbReference type="GeneID" id="95974749"/>
<comment type="caution">
    <text evidence="8">The sequence shown here is derived from an EMBL/GenBank/DDBJ whole genome shotgun (WGS) entry which is preliminary data.</text>
</comment>
<dbReference type="InterPro" id="IPR036855">
    <property type="entry name" value="Znf_CCCH_sf"/>
</dbReference>
<evidence type="ECO:0000313" key="9">
    <source>
        <dbReference type="Proteomes" id="UP001562354"/>
    </source>
</evidence>
<name>A0ABR3PMM4_9PEZI</name>
<reference evidence="8 9" key="1">
    <citation type="submission" date="2024-07" db="EMBL/GenBank/DDBJ databases">
        <title>Draft sequence of the Neodothiora populina.</title>
        <authorList>
            <person name="Drown D.D."/>
            <person name="Schuette U.S."/>
            <person name="Buechlein A.B."/>
            <person name="Rusch D.R."/>
            <person name="Winton L.W."/>
            <person name="Adams G.A."/>
        </authorList>
    </citation>
    <scope>NUCLEOTIDE SEQUENCE [LARGE SCALE GENOMIC DNA]</scope>
    <source>
        <strain evidence="8 9">CPC 39397</strain>
    </source>
</reference>
<evidence type="ECO:0000259" key="7">
    <source>
        <dbReference type="PROSITE" id="PS50103"/>
    </source>
</evidence>
<dbReference type="Pfam" id="PF25543">
    <property type="entry name" value="zf-CCCH_tandem"/>
    <property type="match status" value="1"/>
</dbReference>
<feature type="compositionally biased region" description="Polar residues" evidence="6">
    <location>
        <begin position="333"/>
        <end position="344"/>
    </location>
</feature>
<dbReference type="Proteomes" id="UP001562354">
    <property type="component" value="Unassembled WGS sequence"/>
</dbReference>
<dbReference type="Pfam" id="PF25540">
    <property type="entry name" value="DUF7923"/>
    <property type="match status" value="1"/>
</dbReference>
<dbReference type="RefSeq" id="XP_069203655.1">
    <property type="nucleotide sequence ID" value="XM_069340180.1"/>
</dbReference>
<feature type="coiled-coil region" evidence="5">
    <location>
        <begin position="21"/>
        <end position="48"/>
    </location>
</feature>
<evidence type="ECO:0000256" key="6">
    <source>
        <dbReference type="SAM" id="MobiDB-lite"/>
    </source>
</evidence>
<gene>
    <name evidence="8" type="ORF">AAFC00_001046</name>
</gene>
<dbReference type="InterPro" id="IPR000571">
    <property type="entry name" value="Znf_CCCH"/>
</dbReference>
<protein>
    <recommendedName>
        <fullName evidence="7">C3H1-type domain-containing protein</fullName>
    </recommendedName>
</protein>
<sequence length="557" mass="61487">MLNDAELEGLTHGVQDFHTTANNLISSYRRLRSDYEEEREAREKYKKLCQGQDRNPFVLVLVDGDGDGYVFEDALIKSGADGGVRAANLLDAVVKEKLLELGHTALDFTIMVRIYANLAGLSRTLARAGVAGNEARSIAPFVAGFNRARDLFDFVDVGEEKETADFKIREMFRLFADNPQCKRIFFAGCHDGGYHTMLTSYMGRADRISLIRGVNMRPYCFGLQLKIEDPFTVFRSSPLRDDIHTLRPAFPNIGDGSLRAAPYQPSNPQRSVNLTPLHLAAHSGSSSQPVRVAGNSSQATIDGRRDSGSNLHNTASSRTASSRTINGDHGPSPSASQHSDTSATVQVTVTETYLPRWSSEREGLIPINRDGHRLDFYKEPPSNDLFAAYNKRTQARKQCNDFQFLGFCEKGARCIYIHSHSPLEPPFKRVLESILRTSPCPAKGECRLKECYRGHICTQPGCNGSEGGKACKLKKAMHGIDTVVDSWAPAVSISTREKKPLAMRGQTSTPSSKSVSDESSPTSTVTTSSGMDRNEGSDLGEPLTENPCRERVIWREK</sequence>
<feature type="domain" description="C3H1-type" evidence="7">
    <location>
        <begin position="393"/>
        <end position="421"/>
    </location>
</feature>
<keyword evidence="1 4" id="KW-0479">Metal-binding</keyword>
<dbReference type="PANTHER" id="PTHR37543">
    <property type="entry name" value="CCCH ZINC FINGER DNA BINDING PROTEIN (AFU_ORTHOLOGUE AFUA_5G12760)"/>
    <property type="match status" value="1"/>
</dbReference>
<feature type="compositionally biased region" description="Basic and acidic residues" evidence="6">
    <location>
        <begin position="547"/>
        <end position="557"/>
    </location>
</feature>
<feature type="compositionally biased region" description="Polar residues" evidence="6">
    <location>
        <begin position="283"/>
        <end position="300"/>
    </location>
</feature>
<keyword evidence="5" id="KW-0175">Coiled coil</keyword>
<evidence type="ECO:0000256" key="4">
    <source>
        <dbReference type="PROSITE-ProRule" id="PRU00723"/>
    </source>
</evidence>
<accession>A0ABR3PMM4</accession>
<keyword evidence="9" id="KW-1185">Reference proteome</keyword>
<dbReference type="PROSITE" id="PS50103">
    <property type="entry name" value="ZF_C3H1"/>
    <property type="match status" value="1"/>
</dbReference>
<evidence type="ECO:0000256" key="1">
    <source>
        <dbReference type="ARBA" id="ARBA00022723"/>
    </source>
</evidence>
<evidence type="ECO:0000256" key="5">
    <source>
        <dbReference type="SAM" id="Coils"/>
    </source>
</evidence>
<dbReference type="InterPro" id="IPR057683">
    <property type="entry name" value="DUF7923"/>
</dbReference>
<evidence type="ECO:0000256" key="2">
    <source>
        <dbReference type="ARBA" id="ARBA00022771"/>
    </source>
</evidence>
<dbReference type="InterPro" id="IPR057654">
    <property type="entry name" value="Znf-CCCH_tandem"/>
</dbReference>
<dbReference type="PANTHER" id="PTHR37543:SF1">
    <property type="entry name" value="CCCH ZINC FINGER DNA BINDING PROTEIN (AFU_ORTHOLOGUE AFUA_5G12760)"/>
    <property type="match status" value="1"/>
</dbReference>
<evidence type="ECO:0000256" key="3">
    <source>
        <dbReference type="ARBA" id="ARBA00022833"/>
    </source>
</evidence>
<feature type="region of interest" description="Disordered" evidence="6">
    <location>
        <begin position="496"/>
        <end position="557"/>
    </location>
</feature>
<feature type="region of interest" description="Disordered" evidence="6">
    <location>
        <begin position="281"/>
        <end position="344"/>
    </location>
</feature>
<feature type="zinc finger region" description="C3H1-type" evidence="4">
    <location>
        <begin position="393"/>
        <end position="421"/>
    </location>
</feature>
<proteinExistence type="predicted"/>
<dbReference type="EMBL" id="JBFMKM010000003">
    <property type="protein sequence ID" value="KAL1310806.1"/>
    <property type="molecule type" value="Genomic_DNA"/>
</dbReference>
<dbReference type="SUPFAM" id="SSF90229">
    <property type="entry name" value="CCCH zinc finger"/>
    <property type="match status" value="1"/>
</dbReference>
<feature type="compositionally biased region" description="Low complexity" evidence="6">
    <location>
        <begin position="314"/>
        <end position="324"/>
    </location>
</feature>
<feature type="compositionally biased region" description="Low complexity" evidence="6">
    <location>
        <begin position="507"/>
        <end position="529"/>
    </location>
</feature>